<dbReference type="PANTHER" id="PTHR43840:SF15">
    <property type="entry name" value="MITOCHONDRIAL METAL TRANSPORTER 1-RELATED"/>
    <property type="match status" value="1"/>
</dbReference>
<gene>
    <name evidence="3" type="ORF">CYMTET_42438</name>
</gene>
<protein>
    <recommendedName>
        <fullName evidence="2">Cation efflux protein cytoplasmic domain-containing protein</fullName>
    </recommendedName>
</protein>
<evidence type="ECO:0000313" key="4">
    <source>
        <dbReference type="Proteomes" id="UP001190700"/>
    </source>
</evidence>
<feature type="domain" description="Cation efflux protein cytoplasmic" evidence="2">
    <location>
        <begin position="5"/>
        <end position="71"/>
    </location>
</feature>
<dbReference type="EMBL" id="LGRX02028425">
    <property type="protein sequence ID" value="KAK3248084.1"/>
    <property type="molecule type" value="Genomic_DNA"/>
</dbReference>
<comment type="caution">
    <text evidence="3">The sequence shown here is derived from an EMBL/GenBank/DDBJ whole genome shotgun (WGS) entry which is preliminary data.</text>
</comment>
<accession>A0AAE0C568</accession>
<dbReference type="PANTHER" id="PTHR43840">
    <property type="entry name" value="MITOCHONDRIAL METAL TRANSPORTER 1-RELATED"/>
    <property type="match status" value="1"/>
</dbReference>
<proteinExistence type="predicted"/>
<dbReference type="GO" id="GO:0008324">
    <property type="term" value="F:monoatomic cation transmembrane transporter activity"/>
    <property type="evidence" value="ECO:0007669"/>
    <property type="project" value="TreeGrafter"/>
</dbReference>
<dbReference type="AlphaFoldDB" id="A0AAE0C568"/>
<reference evidence="3 4" key="1">
    <citation type="journal article" date="2015" name="Genome Biol. Evol.">
        <title>Comparative Genomics of a Bacterivorous Green Alga Reveals Evolutionary Causalities and Consequences of Phago-Mixotrophic Mode of Nutrition.</title>
        <authorList>
            <person name="Burns J.A."/>
            <person name="Paasch A."/>
            <person name="Narechania A."/>
            <person name="Kim E."/>
        </authorList>
    </citation>
    <scope>NUCLEOTIDE SEQUENCE [LARGE SCALE GENOMIC DNA]</scope>
    <source>
        <strain evidence="3 4">PLY_AMNH</strain>
    </source>
</reference>
<organism evidence="3 4">
    <name type="scientific">Cymbomonas tetramitiformis</name>
    <dbReference type="NCBI Taxonomy" id="36881"/>
    <lineage>
        <taxon>Eukaryota</taxon>
        <taxon>Viridiplantae</taxon>
        <taxon>Chlorophyta</taxon>
        <taxon>Pyramimonadophyceae</taxon>
        <taxon>Pyramimonadales</taxon>
        <taxon>Pyramimonadaceae</taxon>
        <taxon>Cymbomonas</taxon>
    </lineage>
</organism>
<dbReference type="InterPro" id="IPR027470">
    <property type="entry name" value="Cation_efflux_CTD"/>
</dbReference>
<dbReference type="InterPro" id="IPR036837">
    <property type="entry name" value="Cation_efflux_CTD_sf"/>
</dbReference>
<evidence type="ECO:0000256" key="1">
    <source>
        <dbReference type="ARBA" id="ARBA00022448"/>
    </source>
</evidence>
<name>A0AAE0C568_9CHLO</name>
<keyword evidence="4" id="KW-1185">Reference proteome</keyword>
<sequence>MFRGSVTSVEGVLACRALRGRRMGPYIAVDVVVEVDPWLSVSVGHRIACQVSASVKREHEEVLEVFAHIVPAGTGLEEPGETAGRSTFEIETEIHDIVASRYPEVLKISHLTMHLMAGKQGLVVIVDLMMEQELLPRAPDIAAQLQNEIQSIKGVCEADIHLDLTTIPSEDRKWY</sequence>
<evidence type="ECO:0000313" key="3">
    <source>
        <dbReference type="EMBL" id="KAK3248084.1"/>
    </source>
</evidence>
<keyword evidence="1" id="KW-0813">Transport</keyword>
<dbReference type="Proteomes" id="UP001190700">
    <property type="component" value="Unassembled WGS sequence"/>
</dbReference>
<dbReference type="SUPFAM" id="SSF160240">
    <property type="entry name" value="Cation efflux protein cytoplasmic domain-like"/>
    <property type="match status" value="2"/>
</dbReference>
<dbReference type="GO" id="GO:0016020">
    <property type="term" value="C:membrane"/>
    <property type="evidence" value="ECO:0007669"/>
    <property type="project" value="TreeGrafter"/>
</dbReference>
<dbReference type="InterPro" id="IPR050291">
    <property type="entry name" value="CDF_Transporter"/>
</dbReference>
<dbReference type="Pfam" id="PF16916">
    <property type="entry name" value="ZT_dimer"/>
    <property type="match status" value="1"/>
</dbReference>
<dbReference type="Gene3D" id="3.30.70.1350">
    <property type="entry name" value="Cation efflux protein, cytoplasmic domain"/>
    <property type="match status" value="2"/>
</dbReference>
<evidence type="ECO:0000259" key="2">
    <source>
        <dbReference type="Pfam" id="PF16916"/>
    </source>
</evidence>